<name>B8KTV2_9GAMM</name>
<gene>
    <name evidence="1" type="ORF">NOR51B_1701</name>
</gene>
<proteinExistence type="predicted"/>
<organism evidence="1 2">
    <name type="scientific">Luminiphilus syltensis NOR5-1B</name>
    <dbReference type="NCBI Taxonomy" id="565045"/>
    <lineage>
        <taxon>Bacteria</taxon>
        <taxon>Pseudomonadati</taxon>
        <taxon>Pseudomonadota</taxon>
        <taxon>Gammaproteobacteria</taxon>
        <taxon>Cellvibrionales</taxon>
        <taxon>Halieaceae</taxon>
        <taxon>Luminiphilus</taxon>
    </lineage>
</organism>
<dbReference type="eggNOG" id="ENOG50303WG">
    <property type="taxonomic scope" value="Bacteria"/>
</dbReference>
<dbReference type="PANTHER" id="PTHR36109:SF2">
    <property type="entry name" value="MEMBRANE PROTEIN"/>
    <property type="match status" value="1"/>
</dbReference>
<dbReference type="STRING" id="565045.NOR51B_1701"/>
<evidence type="ECO:0000313" key="1">
    <source>
        <dbReference type="EMBL" id="EED35754.1"/>
    </source>
</evidence>
<dbReference type="HOGENOM" id="CLU_118626_1_0_6"/>
<reference evidence="2" key="1">
    <citation type="journal article" date="2013" name="BMC Microbiol.">
        <title>Taxonomy and evolution of bacteriochlorophyll a-containing members of the OM60/NOR5 clade of marine gammaproteobacteria: description of Luminiphilus syltensis gen. nov., sp. nov., reclassification of Haliea rubra as Pseudohaliea rubra gen. nov., comb. nov., and emendation of Chromatocurvus halotolerans.</title>
        <authorList>
            <person name="Spring S."/>
            <person name="Riedel T."/>
            <person name="Sproer C."/>
            <person name="Yan S."/>
            <person name="Harder J."/>
            <person name="Fuchs B.M."/>
        </authorList>
    </citation>
    <scope>NUCLEOTIDE SEQUENCE [LARGE SCALE GENOMIC DNA]</scope>
    <source>
        <strain evidence="2">NOR51-B</strain>
    </source>
</reference>
<protein>
    <recommendedName>
        <fullName evidence="3">DUF1269 domain-containing protein</fullName>
    </recommendedName>
</protein>
<dbReference type="AlphaFoldDB" id="B8KTV2"/>
<sequence>MNSRYFFFTPTVESAEGVVDELKKKGIDDSDIHAIGNDSMSLEPLPEADIAHRSDVVDAAKRGAVTGGAIGLLGGIVAVTVPAATLAVGGGAVVAGTVLGSALGTWFSTMIGVSVPNQDVEEYRSRLDRGEVMVIVDCNDTVYADVVAVIESQGSRVLLHNDLESSAA</sequence>
<evidence type="ECO:0000313" key="2">
    <source>
        <dbReference type="Proteomes" id="UP000004699"/>
    </source>
</evidence>
<dbReference type="OrthoDB" id="8775484at2"/>
<dbReference type="PANTHER" id="PTHR36109">
    <property type="entry name" value="MEMBRANE PROTEIN-RELATED"/>
    <property type="match status" value="1"/>
</dbReference>
<dbReference type="EMBL" id="DS999411">
    <property type="protein sequence ID" value="EED35754.1"/>
    <property type="molecule type" value="Genomic_DNA"/>
</dbReference>
<dbReference type="InterPro" id="IPR052948">
    <property type="entry name" value="Low_temp-induced_all0457"/>
</dbReference>
<accession>B8KTV2</accession>
<dbReference type="Proteomes" id="UP000004699">
    <property type="component" value="Unassembled WGS sequence"/>
</dbReference>
<evidence type="ECO:0008006" key="3">
    <source>
        <dbReference type="Google" id="ProtNLM"/>
    </source>
</evidence>
<keyword evidence="2" id="KW-1185">Reference proteome</keyword>
<dbReference type="RefSeq" id="WP_009020500.1">
    <property type="nucleotide sequence ID" value="NZ_DS999411.1"/>
</dbReference>